<evidence type="ECO:0000313" key="2">
    <source>
        <dbReference type="Proteomes" id="UP001626550"/>
    </source>
</evidence>
<sequence>MFPLCDSGFSDDEIDSYITFDKDTIDYDEIEQVLQKLGRIYENKDGSSTPYMMVTAYVTGMQLVLGILMSSQVKIGEGSEKACGESLVTDSQLDTLEKGHLPSLKQKFKGIFK</sequence>
<dbReference type="EMBL" id="JBJKFK010005014">
    <property type="protein sequence ID" value="KAL3308572.1"/>
    <property type="molecule type" value="Genomic_DNA"/>
</dbReference>
<dbReference type="AlphaFoldDB" id="A0ABD2PNW3"/>
<gene>
    <name evidence="1" type="ORF">Ciccas_012895</name>
</gene>
<keyword evidence="2" id="KW-1185">Reference proteome</keyword>
<name>A0ABD2PNW3_9PLAT</name>
<dbReference type="Proteomes" id="UP001626550">
    <property type="component" value="Unassembled WGS sequence"/>
</dbReference>
<comment type="caution">
    <text evidence="1">The sequence shown here is derived from an EMBL/GenBank/DDBJ whole genome shotgun (WGS) entry which is preliminary data.</text>
</comment>
<evidence type="ECO:0000313" key="1">
    <source>
        <dbReference type="EMBL" id="KAL3308572.1"/>
    </source>
</evidence>
<organism evidence="1 2">
    <name type="scientific">Cichlidogyrus casuarinus</name>
    <dbReference type="NCBI Taxonomy" id="1844966"/>
    <lineage>
        <taxon>Eukaryota</taxon>
        <taxon>Metazoa</taxon>
        <taxon>Spiralia</taxon>
        <taxon>Lophotrochozoa</taxon>
        <taxon>Platyhelminthes</taxon>
        <taxon>Monogenea</taxon>
        <taxon>Monopisthocotylea</taxon>
        <taxon>Dactylogyridea</taxon>
        <taxon>Ancyrocephalidae</taxon>
        <taxon>Cichlidogyrus</taxon>
    </lineage>
</organism>
<protein>
    <submittedName>
        <fullName evidence="1">Uncharacterized protein</fullName>
    </submittedName>
</protein>
<accession>A0ABD2PNW3</accession>
<proteinExistence type="predicted"/>
<reference evidence="1 2" key="1">
    <citation type="submission" date="2024-11" db="EMBL/GenBank/DDBJ databases">
        <title>Adaptive evolution of stress response genes in parasites aligns with host niche diversity.</title>
        <authorList>
            <person name="Hahn C."/>
            <person name="Resl P."/>
        </authorList>
    </citation>
    <scope>NUCLEOTIDE SEQUENCE [LARGE SCALE GENOMIC DNA]</scope>
    <source>
        <strain evidence="1">EGGRZ-B1_66</strain>
        <tissue evidence="1">Body</tissue>
    </source>
</reference>